<reference evidence="1" key="1">
    <citation type="journal article" date="2019" name="Sci. Rep.">
        <title>Draft genome of Tanacetum cinerariifolium, the natural source of mosquito coil.</title>
        <authorList>
            <person name="Yamashiro T."/>
            <person name="Shiraishi A."/>
            <person name="Satake H."/>
            <person name="Nakayama K."/>
        </authorList>
    </citation>
    <scope>NUCLEOTIDE SEQUENCE</scope>
</reference>
<organism evidence="1">
    <name type="scientific">Tanacetum cinerariifolium</name>
    <name type="common">Dalmatian daisy</name>
    <name type="synonym">Chrysanthemum cinerariifolium</name>
    <dbReference type="NCBI Taxonomy" id="118510"/>
    <lineage>
        <taxon>Eukaryota</taxon>
        <taxon>Viridiplantae</taxon>
        <taxon>Streptophyta</taxon>
        <taxon>Embryophyta</taxon>
        <taxon>Tracheophyta</taxon>
        <taxon>Spermatophyta</taxon>
        <taxon>Magnoliopsida</taxon>
        <taxon>eudicotyledons</taxon>
        <taxon>Gunneridae</taxon>
        <taxon>Pentapetalae</taxon>
        <taxon>asterids</taxon>
        <taxon>campanulids</taxon>
        <taxon>Asterales</taxon>
        <taxon>Asteraceae</taxon>
        <taxon>Asteroideae</taxon>
        <taxon>Anthemideae</taxon>
        <taxon>Anthemidinae</taxon>
        <taxon>Tanacetum</taxon>
    </lineage>
</organism>
<sequence>GGGKLMLYSKRSGSIKVSSIRSSSSRLMNGGGVGMVGPSRTRPLQVVIALSSPFGLAMVLLGRDPDPKVEAMFIWKRLAIVFLILLV</sequence>
<dbReference type="AlphaFoldDB" id="A0A699HQ63"/>
<gene>
    <name evidence="1" type="ORF">Tci_428233</name>
</gene>
<name>A0A699HQ63_TANCI</name>
<proteinExistence type="predicted"/>
<protein>
    <submittedName>
        <fullName evidence="1">Uncharacterized protein</fullName>
    </submittedName>
</protein>
<feature type="non-terminal residue" evidence="1">
    <location>
        <position position="1"/>
    </location>
</feature>
<evidence type="ECO:0000313" key="1">
    <source>
        <dbReference type="EMBL" id="GEY56259.1"/>
    </source>
</evidence>
<dbReference type="EMBL" id="BKCJ010189192">
    <property type="protein sequence ID" value="GEY56259.1"/>
    <property type="molecule type" value="Genomic_DNA"/>
</dbReference>
<comment type="caution">
    <text evidence="1">The sequence shown here is derived from an EMBL/GenBank/DDBJ whole genome shotgun (WGS) entry which is preliminary data.</text>
</comment>
<accession>A0A699HQ63</accession>